<dbReference type="EMBL" id="JBHSMX010000058">
    <property type="protein sequence ID" value="MFC5522791.1"/>
    <property type="molecule type" value="Genomic_DNA"/>
</dbReference>
<gene>
    <name evidence="3" type="ORF">ACFPP7_18030</name>
</gene>
<comment type="caution">
    <text evidence="3">The sequence shown here is derived from an EMBL/GenBank/DDBJ whole genome shotgun (WGS) entry which is preliminary data.</text>
</comment>
<dbReference type="SUPFAM" id="SSF55073">
    <property type="entry name" value="Nucleotide cyclase"/>
    <property type="match status" value="1"/>
</dbReference>
<dbReference type="SMART" id="SM00240">
    <property type="entry name" value="FHA"/>
    <property type="match status" value="1"/>
</dbReference>
<dbReference type="InterPro" id="IPR000253">
    <property type="entry name" value="FHA_dom"/>
</dbReference>
<dbReference type="SUPFAM" id="SSF49879">
    <property type="entry name" value="SMAD/FHA domain"/>
    <property type="match status" value="1"/>
</dbReference>
<dbReference type="InterPro" id="IPR050697">
    <property type="entry name" value="Adenylyl/Guanylyl_Cyclase_3/4"/>
</dbReference>
<accession>A0ABW0QE06</accession>
<name>A0ABW0QE06_9BURK</name>
<dbReference type="PANTHER" id="PTHR43081:SF1">
    <property type="entry name" value="ADENYLATE CYCLASE, TERMINAL-DIFFERENTIATION SPECIFIC"/>
    <property type="match status" value="1"/>
</dbReference>
<feature type="domain" description="FHA" evidence="1">
    <location>
        <begin position="212"/>
        <end position="255"/>
    </location>
</feature>
<dbReference type="InterPro" id="IPR008984">
    <property type="entry name" value="SMAD_FHA_dom_sf"/>
</dbReference>
<dbReference type="PROSITE" id="PS50006">
    <property type="entry name" value="FHA_DOMAIN"/>
    <property type="match status" value="1"/>
</dbReference>
<evidence type="ECO:0000259" key="1">
    <source>
        <dbReference type="PROSITE" id="PS50006"/>
    </source>
</evidence>
<sequence>MAEVTVVFADLTGSTGVFESLGNAKATRAVTRLTEWIGKVCDARGGRVVKNLGDGVLVMFAQNSSAIEAVTELQRVHQERIRSWPEPLKMRLKVGMARGEVVEQGGDCFGDAVNLASRLSDLSGPGQIFATEVVIAQLEPDSAVRFRALGAMDIRGRSEPCLVHRIEWQNEVLSEFFTMPAHLPAPSLARPAAIELSRLDARAAFASTQLPIVLGRNSESQFLVQDPRVSRQHAQIEWRAGTFYLHDLSSYGTWVRFTDNPAVVGLRRQECALLLEGEMALGASFDDLNAPIVRFKFTAGVPGQSVHGARALGEVLR</sequence>
<dbReference type="Pfam" id="PF00211">
    <property type="entry name" value="Guanylate_cyc"/>
    <property type="match status" value="1"/>
</dbReference>
<dbReference type="RefSeq" id="WP_068835437.1">
    <property type="nucleotide sequence ID" value="NZ_JBHSMX010000058.1"/>
</dbReference>
<dbReference type="Gene3D" id="2.60.200.20">
    <property type="match status" value="1"/>
</dbReference>
<organism evidence="3 4">
    <name type="scientific">Polaromonas jejuensis</name>
    <dbReference type="NCBI Taxonomy" id="457502"/>
    <lineage>
        <taxon>Bacteria</taxon>
        <taxon>Pseudomonadati</taxon>
        <taxon>Pseudomonadota</taxon>
        <taxon>Betaproteobacteria</taxon>
        <taxon>Burkholderiales</taxon>
        <taxon>Comamonadaceae</taxon>
        <taxon>Polaromonas</taxon>
    </lineage>
</organism>
<protein>
    <submittedName>
        <fullName evidence="3">Adenylate/guanylate cyclase domain-containing protein</fullName>
    </submittedName>
</protein>
<reference evidence="4" key="1">
    <citation type="journal article" date="2019" name="Int. J. Syst. Evol. Microbiol.">
        <title>The Global Catalogue of Microorganisms (GCM) 10K type strain sequencing project: providing services to taxonomists for standard genome sequencing and annotation.</title>
        <authorList>
            <consortium name="The Broad Institute Genomics Platform"/>
            <consortium name="The Broad Institute Genome Sequencing Center for Infectious Disease"/>
            <person name="Wu L."/>
            <person name="Ma J."/>
        </authorList>
    </citation>
    <scope>NUCLEOTIDE SEQUENCE [LARGE SCALE GENOMIC DNA]</scope>
    <source>
        <strain evidence="4">CGMCC 4.7277</strain>
    </source>
</reference>
<evidence type="ECO:0000313" key="4">
    <source>
        <dbReference type="Proteomes" id="UP001596084"/>
    </source>
</evidence>
<dbReference type="PANTHER" id="PTHR43081">
    <property type="entry name" value="ADENYLATE CYCLASE, TERMINAL-DIFFERENTIATION SPECIFIC-RELATED"/>
    <property type="match status" value="1"/>
</dbReference>
<evidence type="ECO:0000313" key="3">
    <source>
        <dbReference type="EMBL" id="MFC5522791.1"/>
    </source>
</evidence>
<dbReference type="PROSITE" id="PS50125">
    <property type="entry name" value="GUANYLATE_CYCLASE_2"/>
    <property type="match status" value="1"/>
</dbReference>
<dbReference type="Gene3D" id="3.30.70.1230">
    <property type="entry name" value="Nucleotide cyclase"/>
    <property type="match status" value="1"/>
</dbReference>
<evidence type="ECO:0000259" key="2">
    <source>
        <dbReference type="PROSITE" id="PS50125"/>
    </source>
</evidence>
<dbReference type="Pfam" id="PF00498">
    <property type="entry name" value="FHA"/>
    <property type="match status" value="1"/>
</dbReference>
<dbReference type="Proteomes" id="UP001596084">
    <property type="component" value="Unassembled WGS sequence"/>
</dbReference>
<dbReference type="CDD" id="cd00060">
    <property type="entry name" value="FHA"/>
    <property type="match status" value="1"/>
</dbReference>
<keyword evidence="4" id="KW-1185">Reference proteome</keyword>
<proteinExistence type="predicted"/>
<feature type="domain" description="Guanylate cyclase" evidence="2">
    <location>
        <begin position="5"/>
        <end position="120"/>
    </location>
</feature>
<dbReference type="InterPro" id="IPR001054">
    <property type="entry name" value="A/G_cyclase"/>
</dbReference>
<dbReference type="InterPro" id="IPR029787">
    <property type="entry name" value="Nucleotide_cyclase"/>
</dbReference>
<dbReference type="CDD" id="cd07302">
    <property type="entry name" value="CHD"/>
    <property type="match status" value="1"/>
</dbReference>